<dbReference type="InterPro" id="IPR027417">
    <property type="entry name" value="P-loop_NTPase"/>
</dbReference>
<dbReference type="Proteomes" id="UP000654482">
    <property type="component" value="Unassembled WGS sequence"/>
</dbReference>
<keyword evidence="1" id="KW-0042">Antenna complex</keyword>
<feature type="non-terminal residue" evidence="4">
    <location>
        <position position="873"/>
    </location>
</feature>
<dbReference type="SMART" id="SM00567">
    <property type="entry name" value="EZ_HEAT"/>
    <property type="match status" value="3"/>
</dbReference>
<evidence type="ECO:0000256" key="1">
    <source>
        <dbReference type="ARBA" id="ARBA00022549"/>
    </source>
</evidence>
<dbReference type="AlphaFoldDB" id="A0A8J7E1Y1"/>
<gene>
    <name evidence="4" type="ORF">IQ249_25310</name>
</gene>
<evidence type="ECO:0000256" key="2">
    <source>
        <dbReference type="ARBA" id="ARBA00022738"/>
    </source>
</evidence>
<dbReference type="PANTHER" id="PTHR46844">
    <property type="entry name" value="SLR5058 PROTEIN"/>
    <property type="match status" value="1"/>
</dbReference>
<dbReference type="InterPro" id="IPR054569">
    <property type="entry name" value="NNH2"/>
</dbReference>
<dbReference type="InterPro" id="IPR021133">
    <property type="entry name" value="HEAT_type_2"/>
</dbReference>
<comment type="caution">
    <text evidence="4">The sequence shown here is derived from an EMBL/GenBank/DDBJ whole genome shotgun (WGS) entry which is preliminary data.</text>
</comment>
<evidence type="ECO:0000313" key="5">
    <source>
        <dbReference type="Proteomes" id="UP000654482"/>
    </source>
</evidence>
<keyword evidence="5" id="KW-1185">Reference proteome</keyword>
<dbReference type="SUPFAM" id="SSF52540">
    <property type="entry name" value="P-loop containing nucleoside triphosphate hydrolases"/>
    <property type="match status" value="1"/>
</dbReference>
<dbReference type="InterPro" id="IPR004155">
    <property type="entry name" value="PBS_lyase_HEAT"/>
</dbReference>
<protein>
    <submittedName>
        <fullName evidence="4">HEAT repeat domain-containing protein</fullName>
    </submittedName>
</protein>
<dbReference type="Pfam" id="PF22734">
    <property type="entry name" value="NNH2"/>
    <property type="match status" value="1"/>
</dbReference>
<sequence>MAVATVAKLASSVAGAVAPHVLKKIQSQLNPTEVEKALKAGIVAAEKQEADLNPTQRLFFRAEPDFVGGFLKDFFSRDSVREELVKPLENKGLPDVEYLVKEFARSRQGNNKIALQGNEKIVLQDNRIKPWLKAFVDTYFEQTSTYLRFQVAKEDYLAQLAKQFDDVKFAGISVAGQEVEKSAHLAEIFVMPDVVEEVQAISSYWESQELMSRQAELLAEQRERALFEKGTRQKFSAREFVGRDRTQKVVLLGAPGSGKTTLLSYFAVILAAKNPDQGETTEALGLDPKLDTLPILIRIRDLARYPDLSVIDYAKQFAEKSMAVKPLPTGFSEHWLEDGRALILLDGLDEVAEEAKRYRVVNRIECFLGQFEENQAIITSRPAGYKRDFFRTEEFPHYELQSFDESKIEAFIDHWYDSRISDSVEAERRKESLRKALNDNDRIKLLASNPLLLTIIALIHRYQAVLPRERYKLYNKAVETLLTSWDANKELSSHNTLQYLNLDDLQRLMERIAYWIHTQGSTGDEEGGTLIDCEELLEQLSREIRMQKSVQLFEAQAEAKRFIGLIQERTGLLNEQGQDCYAFVHKTFQEYLCAQEIEYQHQNEDFEIILDHIQEHLHDPHWREVLLLLVAQQKPKKAAKAIRAILKRGSEYKQWLHRDLLFAGNCLGENPKGLKGTDGALVQEILERLVALEVDERVGNKVRGQVFKILCSFNETAFEGQALQLLKEQESAISEWRLQQYQAALGEQDIVIATLIQRLADKDSDVRGSAASALGKLGNSSQLVIDALFQCLADEDSDVRVRAAFALGKLGNSSQLVIDALFQCLTDENWSVRGSAASALGKLGNSSQLVIDALFQCLADEDSDVRVRAAFAL</sequence>
<feature type="domain" description="NACHT" evidence="3">
    <location>
        <begin position="247"/>
        <end position="382"/>
    </location>
</feature>
<proteinExistence type="predicted"/>
<dbReference type="EMBL" id="JADEWZ010000091">
    <property type="protein sequence ID" value="MBE9119176.1"/>
    <property type="molecule type" value="Genomic_DNA"/>
</dbReference>
<dbReference type="Gene3D" id="1.25.10.10">
    <property type="entry name" value="Leucine-rich Repeat Variant"/>
    <property type="match status" value="1"/>
</dbReference>
<dbReference type="InterPro" id="IPR016024">
    <property type="entry name" value="ARM-type_fold"/>
</dbReference>
<dbReference type="PROSITE" id="PS50077">
    <property type="entry name" value="HEAT_REPEAT"/>
    <property type="match status" value="1"/>
</dbReference>
<dbReference type="Pfam" id="PF05729">
    <property type="entry name" value="NACHT"/>
    <property type="match status" value="1"/>
</dbReference>
<dbReference type="PROSITE" id="PS50837">
    <property type="entry name" value="NACHT"/>
    <property type="match status" value="1"/>
</dbReference>
<name>A0A8J7E1Y1_9CYAN</name>
<dbReference type="SUPFAM" id="SSF48371">
    <property type="entry name" value="ARM repeat"/>
    <property type="match status" value="1"/>
</dbReference>
<evidence type="ECO:0000313" key="4">
    <source>
        <dbReference type="EMBL" id="MBE9119176.1"/>
    </source>
</evidence>
<dbReference type="Gene3D" id="3.40.50.300">
    <property type="entry name" value="P-loop containing nucleotide triphosphate hydrolases"/>
    <property type="match status" value="1"/>
</dbReference>
<evidence type="ECO:0000259" key="3">
    <source>
        <dbReference type="PROSITE" id="PS50837"/>
    </source>
</evidence>
<dbReference type="InterPro" id="IPR007111">
    <property type="entry name" value="NACHT_NTPase"/>
</dbReference>
<dbReference type="PANTHER" id="PTHR46844:SF1">
    <property type="entry name" value="SLR5058 PROTEIN"/>
    <property type="match status" value="1"/>
</dbReference>
<reference evidence="4" key="1">
    <citation type="submission" date="2020-10" db="EMBL/GenBank/DDBJ databases">
        <authorList>
            <person name="Castelo-Branco R."/>
            <person name="Eusebio N."/>
            <person name="Adriana R."/>
            <person name="Vieira A."/>
            <person name="Brugerolle De Fraissinette N."/>
            <person name="Rezende De Castro R."/>
            <person name="Schneider M.P."/>
            <person name="Vasconcelos V."/>
            <person name="Leao P.N."/>
        </authorList>
    </citation>
    <scope>NUCLEOTIDE SEQUENCE</scope>
    <source>
        <strain evidence="4">LEGE 07157</strain>
    </source>
</reference>
<organism evidence="4 5">
    <name type="scientific">Lusitaniella coriacea LEGE 07157</name>
    <dbReference type="NCBI Taxonomy" id="945747"/>
    <lineage>
        <taxon>Bacteria</taxon>
        <taxon>Bacillati</taxon>
        <taxon>Cyanobacteriota</taxon>
        <taxon>Cyanophyceae</taxon>
        <taxon>Spirulinales</taxon>
        <taxon>Lusitaniellaceae</taxon>
        <taxon>Lusitaniella</taxon>
    </lineage>
</organism>
<dbReference type="RefSeq" id="WP_194032268.1">
    <property type="nucleotide sequence ID" value="NZ_JADEWZ010000091.1"/>
</dbReference>
<accession>A0A8J7E1Y1</accession>
<dbReference type="Pfam" id="PF13646">
    <property type="entry name" value="HEAT_2"/>
    <property type="match status" value="1"/>
</dbReference>
<dbReference type="GO" id="GO:0030089">
    <property type="term" value="C:phycobilisome"/>
    <property type="evidence" value="ECO:0007669"/>
    <property type="project" value="UniProtKB-KW"/>
</dbReference>
<keyword evidence="2" id="KW-0605">Phycobilisome</keyword>
<dbReference type="InterPro" id="IPR011989">
    <property type="entry name" value="ARM-like"/>
</dbReference>